<keyword evidence="5" id="KW-1185">Reference proteome</keyword>
<keyword evidence="2" id="KW-0012">Acyltransferase</keyword>
<evidence type="ECO:0000256" key="2">
    <source>
        <dbReference type="ARBA" id="ARBA00023315"/>
    </source>
</evidence>
<evidence type="ECO:0000259" key="3">
    <source>
        <dbReference type="PROSITE" id="PS51186"/>
    </source>
</evidence>
<dbReference type="RefSeq" id="WP_078706603.1">
    <property type="nucleotide sequence ID" value="NZ_FUXL01000001.1"/>
</dbReference>
<keyword evidence="1 4" id="KW-0808">Transferase</keyword>
<dbReference type="Proteomes" id="UP000190135">
    <property type="component" value="Unassembled WGS sequence"/>
</dbReference>
<reference evidence="4 5" key="1">
    <citation type="submission" date="2017-02" db="EMBL/GenBank/DDBJ databases">
        <authorList>
            <person name="Peterson S.W."/>
        </authorList>
    </citation>
    <scope>NUCLEOTIDE SEQUENCE [LARGE SCALE GENOMIC DNA]</scope>
    <source>
        <strain evidence="4 5">USBA 369</strain>
    </source>
</reference>
<proteinExistence type="predicted"/>
<evidence type="ECO:0000256" key="1">
    <source>
        <dbReference type="ARBA" id="ARBA00022679"/>
    </source>
</evidence>
<evidence type="ECO:0000313" key="5">
    <source>
        <dbReference type="Proteomes" id="UP000190135"/>
    </source>
</evidence>
<dbReference type="Pfam" id="PF00583">
    <property type="entry name" value="Acetyltransf_1"/>
    <property type="match status" value="1"/>
</dbReference>
<name>A0A1T4LPX2_9HYPH</name>
<protein>
    <submittedName>
        <fullName evidence="4">Putative acetyltransferase</fullName>
    </submittedName>
</protein>
<dbReference type="PANTHER" id="PTHR43877:SF2">
    <property type="entry name" value="AMINOALKYLPHOSPHONATE N-ACETYLTRANSFERASE-RELATED"/>
    <property type="match status" value="1"/>
</dbReference>
<dbReference type="CDD" id="cd04301">
    <property type="entry name" value="NAT_SF"/>
    <property type="match status" value="1"/>
</dbReference>
<dbReference type="Gene3D" id="3.40.630.30">
    <property type="match status" value="1"/>
</dbReference>
<feature type="domain" description="N-acetyltransferase" evidence="3">
    <location>
        <begin position="6"/>
        <end position="158"/>
    </location>
</feature>
<dbReference type="AlphaFoldDB" id="A0A1T4LPX2"/>
<dbReference type="EMBL" id="FUXL01000001">
    <property type="protein sequence ID" value="SJZ56687.1"/>
    <property type="molecule type" value="Genomic_DNA"/>
</dbReference>
<dbReference type="InterPro" id="IPR050832">
    <property type="entry name" value="Bact_Acetyltransf"/>
</dbReference>
<gene>
    <name evidence="4" type="ORF">SAMN05428963_101313</name>
</gene>
<evidence type="ECO:0000313" key="4">
    <source>
        <dbReference type="EMBL" id="SJZ56687.1"/>
    </source>
</evidence>
<dbReference type="OrthoDB" id="9803233at2"/>
<dbReference type="PANTHER" id="PTHR43877">
    <property type="entry name" value="AMINOALKYLPHOSPHONATE N-ACETYLTRANSFERASE-RELATED-RELATED"/>
    <property type="match status" value="1"/>
</dbReference>
<dbReference type="InterPro" id="IPR000182">
    <property type="entry name" value="GNAT_dom"/>
</dbReference>
<dbReference type="STRING" id="1365950.SAMN05428963_101313"/>
<dbReference type="SUPFAM" id="SSF55729">
    <property type="entry name" value="Acyl-CoA N-acyltransferases (Nat)"/>
    <property type="match status" value="1"/>
</dbReference>
<dbReference type="InterPro" id="IPR016181">
    <property type="entry name" value="Acyl_CoA_acyltransferase"/>
</dbReference>
<sequence>MTAGAVTIAVETPLQDDIRALVQSLNDHLLPLSPLEFQFKLTAEQMAEPGVTLWVMRNDAGEAVAMGALKEHGDGLAEVKRMFTKPDLRGRGMGRRILAAIEEGARQRGISTLVLETGSTAGFEPAWALYEAAGFSRCGAFLDYPDSGYSRFYEKTLSR</sequence>
<dbReference type="GO" id="GO:0016747">
    <property type="term" value="F:acyltransferase activity, transferring groups other than amino-acyl groups"/>
    <property type="evidence" value="ECO:0007669"/>
    <property type="project" value="InterPro"/>
</dbReference>
<dbReference type="PROSITE" id="PS51186">
    <property type="entry name" value="GNAT"/>
    <property type="match status" value="1"/>
</dbReference>
<organism evidence="4 5">
    <name type="scientific">Consotaella salsifontis</name>
    <dbReference type="NCBI Taxonomy" id="1365950"/>
    <lineage>
        <taxon>Bacteria</taxon>
        <taxon>Pseudomonadati</taxon>
        <taxon>Pseudomonadota</taxon>
        <taxon>Alphaproteobacteria</taxon>
        <taxon>Hyphomicrobiales</taxon>
        <taxon>Aurantimonadaceae</taxon>
        <taxon>Consotaella</taxon>
    </lineage>
</organism>
<accession>A0A1T4LPX2</accession>